<dbReference type="SUPFAM" id="SSF52266">
    <property type="entry name" value="SGNH hydrolase"/>
    <property type="match status" value="1"/>
</dbReference>
<dbReference type="EMBL" id="BAABBF010000001">
    <property type="protein sequence ID" value="GAA3696874.1"/>
    <property type="molecule type" value="Genomic_DNA"/>
</dbReference>
<sequence>MVWNIGDMIRRRFVRSLAAAAIVLLAGATAGAETILFVGNSFTFGAGSAAMRYRPDSVTDLNGEGIGGVPAIFRRFAEQAGLDYDVAVETGGGRSLGWHLAERRARIDRAWDHVVLQEYSTLDAARPGDPTRFIADTQTLARLFAVRNPGVRLHLTATWSRPDLVRAGGNPWTGRPIATMANDLRRAYDRAAAQTRPVVRGVVPVGQTFTCAIRAGVADADPYDGIAPGKLNLWGDDHYHASTAGYYLEALMLFGSITGRDPRSLGVREAAAADLGLSPRQAGDLQRVAHRAIATDGACGR</sequence>
<gene>
    <name evidence="1" type="ORF">GCM10022268_04210</name>
</gene>
<proteinExistence type="predicted"/>
<dbReference type="InterPro" id="IPR036514">
    <property type="entry name" value="SGNH_hydro_sf"/>
</dbReference>
<evidence type="ECO:0008006" key="3">
    <source>
        <dbReference type="Google" id="ProtNLM"/>
    </source>
</evidence>
<accession>A0ABP7D014</accession>
<dbReference type="Gene3D" id="3.40.50.1110">
    <property type="entry name" value="SGNH hydrolase"/>
    <property type="match status" value="1"/>
</dbReference>
<evidence type="ECO:0000313" key="1">
    <source>
        <dbReference type="EMBL" id="GAA3696874.1"/>
    </source>
</evidence>
<evidence type="ECO:0000313" key="2">
    <source>
        <dbReference type="Proteomes" id="UP001500523"/>
    </source>
</evidence>
<comment type="caution">
    <text evidence="1">The sequence shown here is derived from an EMBL/GenBank/DDBJ whole genome shotgun (WGS) entry which is preliminary data.</text>
</comment>
<organism evidence="1 2">
    <name type="scientific">Sphingomonas cynarae</name>
    <dbReference type="NCBI Taxonomy" id="930197"/>
    <lineage>
        <taxon>Bacteria</taxon>
        <taxon>Pseudomonadati</taxon>
        <taxon>Pseudomonadota</taxon>
        <taxon>Alphaproteobacteria</taxon>
        <taxon>Sphingomonadales</taxon>
        <taxon>Sphingomonadaceae</taxon>
        <taxon>Sphingomonas</taxon>
    </lineage>
</organism>
<protein>
    <recommendedName>
        <fullName evidence="3">PEP-CTERM sorting domain-containing protein</fullName>
    </recommendedName>
</protein>
<reference evidence="2" key="1">
    <citation type="journal article" date="2019" name="Int. J. Syst. Evol. Microbiol.">
        <title>The Global Catalogue of Microorganisms (GCM) 10K type strain sequencing project: providing services to taxonomists for standard genome sequencing and annotation.</title>
        <authorList>
            <consortium name="The Broad Institute Genomics Platform"/>
            <consortium name="The Broad Institute Genome Sequencing Center for Infectious Disease"/>
            <person name="Wu L."/>
            <person name="Ma J."/>
        </authorList>
    </citation>
    <scope>NUCLEOTIDE SEQUENCE [LARGE SCALE GENOMIC DNA]</scope>
    <source>
        <strain evidence="2">JCM 17498</strain>
    </source>
</reference>
<dbReference type="Proteomes" id="UP001500523">
    <property type="component" value="Unassembled WGS sequence"/>
</dbReference>
<dbReference type="RefSeq" id="WP_344691707.1">
    <property type="nucleotide sequence ID" value="NZ_BAABBF010000001.1"/>
</dbReference>
<keyword evidence="2" id="KW-1185">Reference proteome</keyword>
<name>A0ABP7D014_9SPHN</name>